<organism evidence="1 2">
    <name type="scientific">Pluteus cervinus</name>
    <dbReference type="NCBI Taxonomy" id="181527"/>
    <lineage>
        <taxon>Eukaryota</taxon>
        <taxon>Fungi</taxon>
        <taxon>Dikarya</taxon>
        <taxon>Basidiomycota</taxon>
        <taxon>Agaricomycotina</taxon>
        <taxon>Agaricomycetes</taxon>
        <taxon>Agaricomycetidae</taxon>
        <taxon>Agaricales</taxon>
        <taxon>Pluteineae</taxon>
        <taxon>Pluteaceae</taxon>
        <taxon>Pluteus</taxon>
    </lineage>
</organism>
<sequence>MSSSTSTSAPGTATEQGYPPGSSHQSPFKALEFCQKAFKRTLQWNPRYPAFLTATVPWFLFNLFFLTFFLYLPNTYLHLYGAQLGLPTIAAGTALGTKATITLMSRPYDDVNTPVQWPQLSEKLKKEWKFGKDVALVLLLLNATLLQLNDVASREVTKTTTVLSWWFSFASLICGGINLIHLSPMQETYESVLEKTTHRISMFWALWVVMSLPTLFIIWSGINLAIAVVDYSFAGPSNSTSEAIVHKPTVIAVLIAIGLSLLTYLPVLVFQWRAVEAQPHQSSGNTAIKALAGNDQESAGGSSQSK</sequence>
<gene>
    <name evidence="1" type="ORF">BDN72DRAFT_882242</name>
</gene>
<name>A0ACD3AC01_9AGAR</name>
<evidence type="ECO:0000313" key="1">
    <source>
        <dbReference type="EMBL" id="TFK63178.1"/>
    </source>
</evidence>
<dbReference type="Proteomes" id="UP000308600">
    <property type="component" value="Unassembled WGS sequence"/>
</dbReference>
<accession>A0ACD3AC01</accession>
<dbReference type="EMBL" id="ML208536">
    <property type="protein sequence ID" value="TFK63178.1"/>
    <property type="molecule type" value="Genomic_DNA"/>
</dbReference>
<proteinExistence type="predicted"/>
<keyword evidence="2" id="KW-1185">Reference proteome</keyword>
<reference evidence="1 2" key="1">
    <citation type="journal article" date="2019" name="Nat. Ecol. Evol.">
        <title>Megaphylogeny resolves global patterns of mushroom evolution.</title>
        <authorList>
            <person name="Varga T."/>
            <person name="Krizsan K."/>
            <person name="Foldi C."/>
            <person name="Dima B."/>
            <person name="Sanchez-Garcia M."/>
            <person name="Sanchez-Ramirez S."/>
            <person name="Szollosi G.J."/>
            <person name="Szarkandi J.G."/>
            <person name="Papp V."/>
            <person name="Albert L."/>
            <person name="Andreopoulos W."/>
            <person name="Angelini C."/>
            <person name="Antonin V."/>
            <person name="Barry K.W."/>
            <person name="Bougher N.L."/>
            <person name="Buchanan P."/>
            <person name="Buyck B."/>
            <person name="Bense V."/>
            <person name="Catcheside P."/>
            <person name="Chovatia M."/>
            <person name="Cooper J."/>
            <person name="Damon W."/>
            <person name="Desjardin D."/>
            <person name="Finy P."/>
            <person name="Geml J."/>
            <person name="Haridas S."/>
            <person name="Hughes K."/>
            <person name="Justo A."/>
            <person name="Karasinski D."/>
            <person name="Kautmanova I."/>
            <person name="Kiss B."/>
            <person name="Kocsube S."/>
            <person name="Kotiranta H."/>
            <person name="LaButti K.M."/>
            <person name="Lechner B.E."/>
            <person name="Liimatainen K."/>
            <person name="Lipzen A."/>
            <person name="Lukacs Z."/>
            <person name="Mihaltcheva S."/>
            <person name="Morgado L.N."/>
            <person name="Niskanen T."/>
            <person name="Noordeloos M.E."/>
            <person name="Ohm R.A."/>
            <person name="Ortiz-Santana B."/>
            <person name="Ovrebo C."/>
            <person name="Racz N."/>
            <person name="Riley R."/>
            <person name="Savchenko A."/>
            <person name="Shiryaev A."/>
            <person name="Soop K."/>
            <person name="Spirin V."/>
            <person name="Szebenyi C."/>
            <person name="Tomsovsky M."/>
            <person name="Tulloss R.E."/>
            <person name="Uehling J."/>
            <person name="Grigoriev I.V."/>
            <person name="Vagvolgyi C."/>
            <person name="Papp T."/>
            <person name="Martin F.M."/>
            <person name="Miettinen O."/>
            <person name="Hibbett D.S."/>
            <person name="Nagy L.G."/>
        </authorList>
    </citation>
    <scope>NUCLEOTIDE SEQUENCE [LARGE SCALE GENOMIC DNA]</scope>
    <source>
        <strain evidence="1 2">NL-1719</strain>
    </source>
</reference>
<protein>
    <submittedName>
        <fullName evidence="1">Uncharacterized protein</fullName>
    </submittedName>
</protein>
<evidence type="ECO:0000313" key="2">
    <source>
        <dbReference type="Proteomes" id="UP000308600"/>
    </source>
</evidence>